<evidence type="ECO:0000256" key="3">
    <source>
        <dbReference type="ARBA" id="ARBA00022982"/>
    </source>
</evidence>
<dbReference type="Pfam" id="PF01012">
    <property type="entry name" value="ETF"/>
    <property type="match status" value="1"/>
</dbReference>
<dbReference type="GO" id="GO:0009055">
    <property type="term" value="F:electron transfer activity"/>
    <property type="evidence" value="ECO:0007669"/>
    <property type="project" value="InterPro"/>
</dbReference>
<evidence type="ECO:0000259" key="4">
    <source>
        <dbReference type="Pfam" id="PF01012"/>
    </source>
</evidence>
<dbReference type="InterPro" id="IPR014730">
    <property type="entry name" value="ETF_a/b_N"/>
</dbReference>
<name>A0A5P1RAZ6_9GAMM</name>
<comment type="similarity">
    <text evidence="1">Belongs to the ETF beta-subunit/FixA family.</text>
</comment>
<dbReference type="SUPFAM" id="SSF52402">
    <property type="entry name" value="Adenine nucleotide alpha hydrolases-like"/>
    <property type="match status" value="1"/>
</dbReference>
<sequence length="180" mass="19915">MKIVIAVKRDANDQQTYFALQQAMAEAFLKQDNDTLNTLVVVSIGASTDTSQLKDAMDLGAHKGIHVITHDSINAYSVAEQLQRVIAQEEPELIIISPELTGEHCRTGKILSALLDESTMVMNASHLNRNQYRLLVIREMNSGAYTVLLPIQQATQSLPARWRDLTRTTTPILLSNSLSA</sequence>
<evidence type="ECO:0000256" key="1">
    <source>
        <dbReference type="ARBA" id="ARBA00007557"/>
    </source>
</evidence>
<evidence type="ECO:0000313" key="5">
    <source>
        <dbReference type="EMBL" id="QEQ96829.1"/>
    </source>
</evidence>
<dbReference type="EMBL" id="CP043869">
    <property type="protein sequence ID" value="QEQ96829.1"/>
    <property type="molecule type" value="Genomic_DNA"/>
</dbReference>
<feature type="domain" description="Electron transfer flavoprotein alpha/beta-subunit N-terminal" evidence="4">
    <location>
        <begin position="23"/>
        <end position="146"/>
    </location>
</feature>
<dbReference type="OrthoDB" id="6119636at2"/>
<proteinExistence type="inferred from homology"/>
<keyword evidence="6" id="KW-1185">Reference proteome</keyword>
<reference evidence="5 6" key="1">
    <citation type="journal article" date="2019" name="Biochem. Eng. J.">
        <title>Metabolic engineering of the marine bacteria Neptunomonas concharum for the production of acetoin and meso-2,3-butanediol from acetate.</title>
        <authorList>
            <person name="Li W."/>
            <person name="Pu N."/>
            <person name="Liu C.-X."/>
            <person name="Yuan Q.-P."/>
            <person name="Li Z.-J."/>
        </authorList>
    </citation>
    <scope>NUCLEOTIDE SEQUENCE [LARGE SCALE GENOMIC DNA]</scope>
    <source>
        <strain evidence="5 6">JCM17730</strain>
    </source>
</reference>
<keyword evidence="3" id="KW-0249">Electron transport</keyword>
<protein>
    <recommendedName>
        <fullName evidence="4">Electron transfer flavoprotein alpha/beta-subunit N-terminal domain-containing protein</fullName>
    </recommendedName>
</protein>
<evidence type="ECO:0000313" key="6">
    <source>
        <dbReference type="Proteomes" id="UP000324760"/>
    </source>
</evidence>
<dbReference type="Gene3D" id="3.40.50.620">
    <property type="entry name" value="HUPs"/>
    <property type="match status" value="1"/>
</dbReference>
<dbReference type="RefSeq" id="WP_138987439.1">
    <property type="nucleotide sequence ID" value="NZ_CP043869.1"/>
</dbReference>
<accession>A0A5P1RAZ6</accession>
<dbReference type="InterPro" id="IPR014729">
    <property type="entry name" value="Rossmann-like_a/b/a_fold"/>
</dbReference>
<organism evidence="5 6">
    <name type="scientific">Neptunomonas concharum</name>
    <dbReference type="NCBI Taxonomy" id="1031538"/>
    <lineage>
        <taxon>Bacteria</taxon>
        <taxon>Pseudomonadati</taxon>
        <taxon>Pseudomonadota</taxon>
        <taxon>Gammaproteobacteria</taxon>
        <taxon>Oceanospirillales</taxon>
        <taxon>Oceanospirillaceae</taxon>
        <taxon>Neptunomonas</taxon>
    </lineage>
</organism>
<keyword evidence="2" id="KW-0813">Transport</keyword>
<dbReference type="PANTHER" id="PTHR21294">
    <property type="entry name" value="ELECTRON TRANSFER FLAVOPROTEIN BETA-SUBUNIT"/>
    <property type="match status" value="1"/>
</dbReference>
<dbReference type="InterPro" id="IPR012255">
    <property type="entry name" value="ETF_b"/>
</dbReference>
<dbReference type="PANTHER" id="PTHR21294:SF8">
    <property type="entry name" value="ELECTRON TRANSFER FLAVOPROTEIN SUBUNIT BETA"/>
    <property type="match status" value="1"/>
</dbReference>
<dbReference type="AlphaFoldDB" id="A0A5P1RAZ6"/>
<gene>
    <name evidence="5" type="ORF">F0U83_08905</name>
</gene>
<dbReference type="Proteomes" id="UP000324760">
    <property type="component" value="Chromosome"/>
</dbReference>
<dbReference type="KEGG" id="ncu:F0U83_08905"/>
<evidence type="ECO:0000256" key="2">
    <source>
        <dbReference type="ARBA" id="ARBA00022448"/>
    </source>
</evidence>